<feature type="signal peptide" evidence="1">
    <location>
        <begin position="1"/>
        <end position="31"/>
    </location>
</feature>
<organism evidence="2">
    <name type="scientific">uncultured Cytophagales bacterium</name>
    <dbReference type="NCBI Taxonomy" id="158755"/>
    <lineage>
        <taxon>Bacteria</taxon>
        <taxon>Pseudomonadati</taxon>
        <taxon>Bacteroidota</taxon>
        <taxon>Sphingobacteriia</taxon>
        <taxon>Sphingobacteriales</taxon>
        <taxon>environmental samples</taxon>
    </lineage>
</organism>
<dbReference type="AlphaFoldDB" id="A0A6J4LUZ1"/>
<evidence type="ECO:0000313" key="2">
    <source>
        <dbReference type="EMBL" id="CAA9341603.1"/>
    </source>
</evidence>
<evidence type="ECO:0008006" key="3">
    <source>
        <dbReference type="Google" id="ProtNLM"/>
    </source>
</evidence>
<name>A0A6J4LUZ1_9SPHI</name>
<gene>
    <name evidence="2" type="ORF">AVDCRST_MAG56-7913</name>
</gene>
<dbReference type="EMBL" id="CADCTQ010000665">
    <property type="protein sequence ID" value="CAA9341603.1"/>
    <property type="molecule type" value="Genomic_DNA"/>
</dbReference>
<dbReference type="Gene3D" id="1.20.5.320">
    <property type="entry name" value="6-Phosphogluconate Dehydrogenase, domain 3"/>
    <property type="match status" value="1"/>
</dbReference>
<reference evidence="2" key="1">
    <citation type="submission" date="2020-02" db="EMBL/GenBank/DDBJ databases">
        <authorList>
            <person name="Meier V. D."/>
        </authorList>
    </citation>
    <scope>NUCLEOTIDE SEQUENCE</scope>
    <source>
        <strain evidence="2">AVDCRST_MAG56</strain>
    </source>
</reference>
<keyword evidence="1" id="KW-0732">Signal</keyword>
<evidence type="ECO:0000256" key="1">
    <source>
        <dbReference type="SAM" id="SignalP"/>
    </source>
</evidence>
<accession>A0A6J4LUZ1</accession>
<feature type="chain" id="PRO_5027098371" description="Collagen-like protein" evidence="1">
    <location>
        <begin position="32"/>
        <end position="188"/>
    </location>
</feature>
<protein>
    <recommendedName>
        <fullName evidence="3">Collagen-like protein</fullName>
    </recommendedName>
</protein>
<proteinExistence type="predicted"/>
<sequence>MKNTYLLFARPARLLLLGFVLCLAWSCQGPAGIPGPQGAQGPQGPAGAPGPESLALMYEVPFDLNAANKWEFIYTFPANDKIFLEDVVLVYLLTGQVQVDNKPTDVWRLMPVNYFTNAGLLSLNYDFTVNDVRIFAEAGFTLDAQRDAFKDQLARVVVVPADYSPNGRKGKHIDFTDYEQVRAAFRLP</sequence>